<evidence type="ECO:0000313" key="3">
    <source>
        <dbReference type="EMBL" id="KKN61175.1"/>
    </source>
</evidence>
<sequence length="357" mass="43149">MISDSLDTDKTQWPDTETIIGEYLHTFRHSKQSQATRSSCLNYFFGRKDKDGDFIVLKKDKKRNQWGKCEKKEGKYQYNKNDEILEVKYFGYNDHIFEIGKRKLMEYRDYLNQLNSISLSTKKTKWTILRSFLTHVEDFYEEEYEVIFKFPRNKDWKKIHKEPVSNADVFLTIEEIKQILAYLKRTNFKYYLIFRFYAESGLRKSGVINLNYDKVFIEERYIKTKEKNGRVVYYITEGLRDYLKIYLEERKLFNTETKAFFLSPQLKRFSVRSFNVFLKGFLEGIGIKKKVTCHVFRRSLNLLRFEMGCDDRIMRILLNHKVRSVNFNNYVKKGLDYIKFLNYFDDWNPFSAAKIQL</sequence>
<accession>A0A0F9RXK5</accession>
<dbReference type="Gene3D" id="1.10.443.10">
    <property type="entry name" value="Intergrase catalytic core"/>
    <property type="match status" value="1"/>
</dbReference>
<organism evidence="3">
    <name type="scientific">marine sediment metagenome</name>
    <dbReference type="NCBI Taxonomy" id="412755"/>
    <lineage>
        <taxon>unclassified sequences</taxon>
        <taxon>metagenomes</taxon>
        <taxon>ecological metagenomes</taxon>
    </lineage>
</organism>
<name>A0A0F9RXK5_9ZZZZ</name>
<gene>
    <name evidence="3" type="ORF">LCGC14_0524700</name>
</gene>
<dbReference type="GO" id="GO:0006310">
    <property type="term" value="P:DNA recombination"/>
    <property type="evidence" value="ECO:0007669"/>
    <property type="project" value="UniProtKB-KW"/>
</dbReference>
<reference evidence="3" key="1">
    <citation type="journal article" date="2015" name="Nature">
        <title>Complex archaea that bridge the gap between prokaryotes and eukaryotes.</title>
        <authorList>
            <person name="Spang A."/>
            <person name="Saw J.H."/>
            <person name="Jorgensen S.L."/>
            <person name="Zaremba-Niedzwiedzka K."/>
            <person name="Martijn J."/>
            <person name="Lind A.E."/>
            <person name="van Eijk R."/>
            <person name="Schleper C."/>
            <person name="Guy L."/>
            <person name="Ettema T.J."/>
        </authorList>
    </citation>
    <scope>NUCLEOTIDE SEQUENCE</scope>
</reference>
<comment type="caution">
    <text evidence="3">The sequence shown here is derived from an EMBL/GenBank/DDBJ whole genome shotgun (WGS) entry which is preliminary data.</text>
</comment>
<protein>
    <recommendedName>
        <fullName evidence="2">Tyr recombinase domain-containing protein</fullName>
    </recommendedName>
</protein>
<keyword evidence="1" id="KW-0233">DNA recombination</keyword>
<evidence type="ECO:0000259" key="2">
    <source>
        <dbReference type="PROSITE" id="PS51898"/>
    </source>
</evidence>
<dbReference type="PROSITE" id="PS51898">
    <property type="entry name" value="TYR_RECOMBINASE"/>
    <property type="match status" value="1"/>
</dbReference>
<dbReference type="SUPFAM" id="SSF56349">
    <property type="entry name" value="DNA breaking-rejoining enzymes"/>
    <property type="match status" value="1"/>
</dbReference>
<dbReference type="CDD" id="cd00397">
    <property type="entry name" value="DNA_BRE_C"/>
    <property type="match status" value="1"/>
</dbReference>
<proteinExistence type="predicted"/>
<dbReference type="EMBL" id="LAZR01000668">
    <property type="protein sequence ID" value="KKN61175.1"/>
    <property type="molecule type" value="Genomic_DNA"/>
</dbReference>
<dbReference type="GO" id="GO:0003677">
    <property type="term" value="F:DNA binding"/>
    <property type="evidence" value="ECO:0007669"/>
    <property type="project" value="InterPro"/>
</dbReference>
<evidence type="ECO:0000256" key="1">
    <source>
        <dbReference type="ARBA" id="ARBA00023172"/>
    </source>
</evidence>
<dbReference type="InterPro" id="IPR013762">
    <property type="entry name" value="Integrase-like_cat_sf"/>
</dbReference>
<dbReference type="Pfam" id="PF00589">
    <property type="entry name" value="Phage_integrase"/>
    <property type="match status" value="1"/>
</dbReference>
<dbReference type="GO" id="GO:0015074">
    <property type="term" value="P:DNA integration"/>
    <property type="evidence" value="ECO:0007669"/>
    <property type="project" value="InterPro"/>
</dbReference>
<dbReference type="InterPro" id="IPR002104">
    <property type="entry name" value="Integrase_catalytic"/>
</dbReference>
<dbReference type="AlphaFoldDB" id="A0A0F9RXK5"/>
<dbReference type="InterPro" id="IPR011010">
    <property type="entry name" value="DNA_brk_join_enz"/>
</dbReference>
<feature type="domain" description="Tyr recombinase" evidence="2">
    <location>
        <begin position="166"/>
        <end position="345"/>
    </location>
</feature>